<feature type="region of interest" description="Disordered" evidence="1">
    <location>
        <begin position="251"/>
        <end position="290"/>
    </location>
</feature>
<protein>
    <submittedName>
        <fullName evidence="2">Uncharacterized protein</fullName>
    </submittedName>
</protein>
<keyword evidence="3" id="KW-1185">Reference proteome</keyword>
<feature type="compositionally biased region" description="Basic and acidic residues" evidence="1">
    <location>
        <begin position="267"/>
        <end position="286"/>
    </location>
</feature>
<dbReference type="EMBL" id="QLNT01000005">
    <property type="protein sequence ID" value="KAF3074022.1"/>
    <property type="molecule type" value="Genomic_DNA"/>
</dbReference>
<evidence type="ECO:0000313" key="3">
    <source>
        <dbReference type="Proteomes" id="UP000801864"/>
    </source>
</evidence>
<accession>A0A9P4XLF6</accession>
<dbReference type="Proteomes" id="UP000801864">
    <property type="component" value="Unassembled WGS sequence"/>
</dbReference>
<evidence type="ECO:0000313" key="2">
    <source>
        <dbReference type="EMBL" id="KAF3074022.1"/>
    </source>
</evidence>
<organism evidence="2 3">
    <name type="scientific">Trichoderma lentiforme</name>
    <dbReference type="NCBI Taxonomy" id="1567552"/>
    <lineage>
        <taxon>Eukaryota</taxon>
        <taxon>Fungi</taxon>
        <taxon>Dikarya</taxon>
        <taxon>Ascomycota</taxon>
        <taxon>Pezizomycotina</taxon>
        <taxon>Sordariomycetes</taxon>
        <taxon>Hypocreomycetidae</taxon>
        <taxon>Hypocreales</taxon>
        <taxon>Hypocreaceae</taxon>
        <taxon>Trichoderma</taxon>
    </lineage>
</organism>
<feature type="region of interest" description="Disordered" evidence="1">
    <location>
        <begin position="131"/>
        <end position="175"/>
    </location>
</feature>
<evidence type="ECO:0000256" key="1">
    <source>
        <dbReference type="SAM" id="MobiDB-lite"/>
    </source>
</evidence>
<gene>
    <name evidence="2" type="ORF">CFAM422_003361</name>
</gene>
<sequence>MSSVKLQETIAIDLIIIGAVRQKLQVSIADRLESLGLLCATVIVLDIHTRTKSDKFGRQLHISSRYTDRRTHHRDHIADDTDEMELSWSPSHGDFFAEASSRSFPFTFGGYFSKPASTKPSKEEWVKDIGDEIFPQQSKRPRRTLANTHMPPPYDSGDDGDDEHDDDDDENDENRFADDIERYCIDFSDYVFNGVVDRIDPLVLDHVSPCLSTTRQSSSSLNSVHDGQISLQDATFSAYFQTLDARIQSGKRGTSCRHEQSQPVFRTEGENIESNKENRGPKDHNQGNELGDCVMVEGEEEEDEEDEMTDSCLNVIDHLDYVMFPTAEVLEFVRGGEMEVLEDVDDEEAVCRKFLGEEQYDEEDNKELGREELENRGRRWFRCGVFSKDVTRRLHRLRYGC</sequence>
<dbReference type="AlphaFoldDB" id="A0A9P4XLF6"/>
<reference evidence="2 3" key="1">
    <citation type="submission" date="2018-06" db="EMBL/GenBank/DDBJ databases">
        <title>Genome analysis of cellulolytic fungus Trichoderma lentiforme CFAM-422.</title>
        <authorList>
            <person name="Steindorff A.S."/>
            <person name="Formighieri E.F."/>
            <person name="Midorikawa G.E.O."/>
            <person name="Tamietti M.S."/>
            <person name="Ramos E.Z."/>
            <person name="Silva A.S."/>
            <person name="Bon E.P.S."/>
            <person name="Mendes T.D."/>
            <person name="Damaso M.C.T."/>
            <person name="Favaro L.C.L."/>
        </authorList>
    </citation>
    <scope>NUCLEOTIDE SEQUENCE [LARGE SCALE GENOMIC DNA]</scope>
    <source>
        <strain evidence="2 3">CFAM-422</strain>
    </source>
</reference>
<proteinExistence type="predicted"/>
<feature type="compositionally biased region" description="Acidic residues" evidence="1">
    <location>
        <begin position="156"/>
        <end position="172"/>
    </location>
</feature>
<name>A0A9P4XLF6_9HYPO</name>
<comment type="caution">
    <text evidence="2">The sequence shown here is derived from an EMBL/GenBank/DDBJ whole genome shotgun (WGS) entry which is preliminary data.</text>
</comment>